<evidence type="ECO:0000313" key="3">
    <source>
        <dbReference type="EMBL" id="CAK9043967.1"/>
    </source>
</evidence>
<dbReference type="InterPro" id="IPR057191">
    <property type="entry name" value="DUF7869"/>
</dbReference>
<dbReference type="EMBL" id="CAXAMM010018702">
    <property type="protein sequence ID" value="CAK9043967.1"/>
    <property type="molecule type" value="Genomic_DNA"/>
</dbReference>
<dbReference type="Proteomes" id="UP001642464">
    <property type="component" value="Unassembled WGS sequence"/>
</dbReference>
<reference evidence="3 4" key="1">
    <citation type="submission" date="2024-02" db="EMBL/GenBank/DDBJ databases">
        <authorList>
            <person name="Chen Y."/>
            <person name="Shah S."/>
            <person name="Dougan E. K."/>
            <person name="Thang M."/>
            <person name="Chan C."/>
        </authorList>
    </citation>
    <scope>NUCLEOTIDE SEQUENCE [LARGE SCALE GENOMIC DNA]</scope>
</reference>
<feature type="compositionally biased region" description="Basic and acidic residues" evidence="1">
    <location>
        <begin position="152"/>
        <end position="166"/>
    </location>
</feature>
<evidence type="ECO:0000259" key="2">
    <source>
        <dbReference type="Pfam" id="PF25273"/>
    </source>
</evidence>
<accession>A0ABP0LZK7</accession>
<sequence>MHLVKGHTHEDVDAIFAVCANYLRSAADLQTPRDIQRRLQDKVARIFESKGIAFSVDVVGEVREWTKIFPDNITFKNCFKVRKLQETDQEQIPVRDELRLMLAGFRRDFPHMKRTMAWYQKMVDGLLRTRTLGSIFKMSLVVALAWKRKPAAKKEEEEPPAVKDQDQESDDESDEDEKDREDVDVRDIRYKIETLVSPAKNRGLPHLGRAFTDAQEMRQEGTEVMQDSAFTRWFSFAVDSSTYIIMEKKSMPEHLQQIDNLDTPVTLQSMVTDMQDLGEVKLEVSHHALIDGHWKSSKPLVFVLDNSPAPDGKAKKKEQGSGLTLKNLGGALDIGKVKSATNMVLAWRCRCLALLF</sequence>
<organism evidence="3 4">
    <name type="scientific">Durusdinium trenchii</name>
    <dbReference type="NCBI Taxonomy" id="1381693"/>
    <lineage>
        <taxon>Eukaryota</taxon>
        <taxon>Sar</taxon>
        <taxon>Alveolata</taxon>
        <taxon>Dinophyceae</taxon>
        <taxon>Suessiales</taxon>
        <taxon>Symbiodiniaceae</taxon>
        <taxon>Durusdinium</taxon>
    </lineage>
</organism>
<comment type="caution">
    <text evidence="3">The sequence shown here is derived from an EMBL/GenBank/DDBJ whole genome shotgun (WGS) entry which is preliminary data.</text>
</comment>
<keyword evidence="4" id="KW-1185">Reference proteome</keyword>
<feature type="compositionally biased region" description="Acidic residues" evidence="1">
    <location>
        <begin position="167"/>
        <end position="179"/>
    </location>
</feature>
<feature type="region of interest" description="Disordered" evidence="1">
    <location>
        <begin position="152"/>
        <end position="183"/>
    </location>
</feature>
<proteinExistence type="predicted"/>
<name>A0ABP0LZK7_9DINO</name>
<gene>
    <name evidence="3" type="ORF">SCF082_LOCUS25053</name>
</gene>
<evidence type="ECO:0000256" key="1">
    <source>
        <dbReference type="SAM" id="MobiDB-lite"/>
    </source>
</evidence>
<evidence type="ECO:0000313" key="4">
    <source>
        <dbReference type="Proteomes" id="UP001642464"/>
    </source>
</evidence>
<protein>
    <recommendedName>
        <fullName evidence="2">DUF7869 domain-containing protein</fullName>
    </recommendedName>
</protein>
<feature type="domain" description="DUF7869" evidence="2">
    <location>
        <begin position="2"/>
        <end position="88"/>
    </location>
</feature>
<dbReference type="Pfam" id="PF25273">
    <property type="entry name" value="DUF7869"/>
    <property type="match status" value="1"/>
</dbReference>